<organism evidence="1">
    <name type="scientific">Arundo donax</name>
    <name type="common">Giant reed</name>
    <name type="synonym">Donax arundinaceus</name>
    <dbReference type="NCBI Taxonomy" id="35708"/>
    <lineage>
        <taxon>Eukaryota</taxon>
        <taxon>Viridiplantae</taxon>
        <taxon>Streptophyta</taxon>
        <taxon>Embryophyta</taxon>
        <taxon>Tracheophyta</taxon>
        <taxon>Spermatophyta</taxon>
        <taxon>Magnoliopsida</taxon>
        <taxon>Liliopsida</taxon>
        <taxon>Poales</taxon>
        <taxon>Poaceae</taxon>
        <taxon>PACMAD clade</taxon>
        <taxon>Arundinoideae</taxon>
        <taxon>Arundineae</taxon>
        <taxon>Arundo</taxon>
    </lineage>
</organism>
<accession>A0A0A9CF38</accession>
<dbReference type="EMBL" id="GBRH01224832">
    <property type="protein sequence ID" value="JAD73063.1"/>
    <property type="molecule type" value="Transcribed_RNA"/>
</dbReference>
<reference evidence="1" key="1">
    <citation type="submission" date="2014-09" db="EMBL/GenBank/DDBJ databases">
        <authorList>
            <person name="Magalhaes I.L.F."/>
            <person name="Oliveira U."/>
            <person name="Santos F.R."/>
            <person name="Vidigal T.H.D.A."/>
            <person name="Brescovit A.D."/>
            <person name="Santos A.J."/>
        </authorList>
    </citation>
    <scope>NUCLEOTIDE SEQUENCE</scope>
    <source>
        <tissue evidence="1">Shoot tissue taken approximately 20 cm above the soil surface</tissue>
    </source>
</reference>
<evidence type="ECO:0000313" key="1">
    <source>
        <dbReference type="EMBL" id="JAD73063.1"/>
    </source>
</evidence>
<sequence>MQHYKMETILLSGTPLSGSQQNCTETTANLVFWFRLERLRRNKREPAEAIEAAST</sequence>
<proteinExistence type="predicted"/>
<dbReference type="AlphaFoldDB" id="A0A0A9CF38"/>
<protein>
    <submittedName>
        <fullName evidence="1">Uncharacterized protein</fullName>
    </submittedName>
</protein>
<reference evidence="1" key="2">
    <citation type="journal article" date="2015" name="Data Brief">
        <title>Shoot transcriptome of the giant reed, Arundo donax.</title>
        <authorList>
            <person name="Barrero R.A."/>
            <person name="Guerrero F.D."/>
            <person name="Moolhuijzen P."/>
            <person name="Goolsby J.A."/>
            <person name="Tidwell J."/>
            <person name="Bellgard S.E."/>
            <person name="Bellgard M.I."/>
        </authorList>
    </citation>
    <scope>NUCLEOTIDE SEQUENCE</scope>
    <source>
        <tissue evidence="1">Shoot tissue taken approximately 20 cm above the soil surface</tissue>
    </source>
</reference>
<name>A0A0A9CF38_ARUDO</name>